<protein>
    <submittedName>
        <fullName evidence="2">Uncharacterized protein</fullName>
    </submittedName>
</protein>
<keyword evidence="3" id="KW-1185">Reference proteome</keyword>
<organism evidence="2 3">
    <name type="scientific">Trametes pubescens</name>
    <name type="common">White-rot fungus</name>
    <dbReference type="NCBI Taxonomy" id="154538"/>
    <lineage>
        <taxon>Eukaryota</taxon>
        <taxon>Fungi</taxon>
        <taxon>Dikarya</taxon>
        <taxon>Basidiomycota</taxon>
        <taxon>Agaricomycotina</taxon>
        <taxon>Agaricomycetes</taxon>
        <taxon>Polyporales</taxon>
        <taxon>Polyporaceae</taxon>
        <taxon>Trametes</taxon>
    </lineage>
</organism>
<evidence type="ECO:0000313" key="3">
    <source>
        <dbReference type="Proteomes" id="UP000184267"/>
    </source>
</evidence>
<evidence type="ECO:0000256" key="1">
    <source>
        <dbReference type="SAM" id="MobiDB-lite"/>
    </source>
</evidence>
<dbReference type="EMBL" id="MNAD01000252">
    <property type="protein sequence ID" value="OJT14689.1"/>
    <property type="molecule type" value="Genomic_DNA"/>
</dbReference>
<proteinExistence type="predicted"/>
<dbReference type="Proteomes" id="UP000184267">
    <property type="component" value="Unassembled WGS sequence"/>
</dbReference>
<feature type="region of interest" description="Disordered" evidence="1">
    <location>
        <begin position="1"/>
        <end position="44"/>
    </location>
</feature>
<name>A0A1M2W4B7_TRAPU</name>
<evidence type="ECO:0000313" key="2">
    <source>
        <dbReference type="EMBL" id="OJT14689.1"/>
    </source>
</evidence>
<accession>A0A1M2W4B7</accession>
<dbReference type="AlphaFoldDB" id="A0A1M2W4B7"/>
<reference evidence="2 3" key="1">
    <citation type="submission" date="2016-10" db="EMBL/GenBank/DDBJ databases">
        <title>Genome sequence of the basidiomycete white-rot fungus Trametes pubescens.</title>
        <authorList>
            <person name="Makela M.R."/>
            <person name="Granchi Z."/>
            <person name="Peng M."/>
            <person name="De Vries R.P."/>
            <person name="Grigoriev I."/>
            <person name="Riley R."/>
            <person name="Hilden K."/>
        </authorList>
    </citation>
    <scope>NUCLEOTIDE SEQUENCE [LARGE SCALE GENOMIC DNA]</scope>
    <source>
        <strain evidence="2 3">FBCC735</strain>
    </source>
</reference>
<gene>
    <name evidence="2" type="ORF">TRAPUB_8742</name>
</gene>
<sequence>MNSVVDRAVQRWQWPSGAPRKPSTKDPKHTKHSPGEVTTQSAGRVGIRQVAFGLSGKTVSHM</sequence>
<comment type="caution">
    <text evidence="2">The sequence shown here is derived from an EMBL/GenBank/DDBJ whole genome shotgun (WGS) entry which is preliminary data.</text>
</comment>